<evidence type="ECO:0000256" key="2">
    <source>
        <dbReference type="ARBA" id="ARBA00023052"/>
    </source>
</evidence>
<feature type="domain" description="Thiamine pyrophosphate enzyme central" evidence="4">
    <location>
        <begin position="196"/>
        <end position="326"/>
    </location>
</feature>
<dbReference type="InterPro" id="IPR012001">
    <property type="entry name" value="Thiamin_PyroP_enz_TPP-bd_dom"/>
</dbReference>
<dbReference type="InterPro" id="IPR029035">
    <property type="entry name" value="DHS-like_NAD/FAD-binding_dom"/>
</dbReference>
<dbReference type="PANTHER" id="PTHR42981:SF2">
    <property type="entry name" value="PYRUVATE DEHYDROGENASE [UBIQUINONE]"/>
    <property type="match status" value="1"/>
</dbReference>
<dbReference type="InterPro" id="IPR047211">
    <property type="entry name" value="POXB-like"/>
</dbReference>
<dbReference type="InterPro" id="IPR000399">
    <property type="entry name" value="TPP-bd_CS"/>
</dbReference>
<gene>
    <name evidence="7" type="ORF">GCM10023091_29390</name>
</gene>
<dbReference type="InterPro" id="IPR047210">
    <property type="entry name" value="TPP_PYR_POXB-like"/>
</dbReference>
<dbReference type="EMBL" id="BAABEY010000026">
    <property type="protein sequence ID" value="GAA4442472.1"/>
    <property type="molecule type" value="Genomic_DNA"/>
</dbReference>
<dbReference type="Pfam" id="PF02776">
    <property type="entry name" value="TPP_enzyme_N"/>
    <property type="match status" value="1"/>
</dbReference>
<dbReference type="PANTHER" id="PTHR42981">
    <property type="entry name" value="PYRUVATE DEHYDROGENASE [UBIQUINONE]"/>
    <property type="match status" value="1"/>
</dbReference>
<keyword evidence="8" id="KW-1185">Reference proteome</keyword>
<dbReference type="InterPro" id="IPR012000">
    <property type="entry name" value="Thiamin_PyroP_enz_cen_dom"/>
</dbReference>
<evidence type="ECO:0000259" key="5">
    <source>
        <dbReference type="Pfam" id="PF02775"/>
    </source>
</evidence>
<dbReference type="RefSeq" id="WP_345030526.1">
    <property type="nucleotide sequence ID" value="NZ_BAABEY010000026.1"/>
</dbReference>
<dbReference type="Pfam" id="PF02775">
    <property type="entry name" value="TPP_enzyme_C"/>
    <property type="match status" value="1"/>
</dbReference>
<dbReference type="PROSITE" id="PS00187">
    <property type="entry name" value="TPP_ENZYMES"/>
    <property type="match status" value="1"/>
</dbReference>
<dbReference type="InterPro" id="IPR047212">
    <property type="entry name" value="TPP_POXB-like"/>
</dbReference>
<dbReference type="NCBIfam" id="NF006129">
    <property type="entry name" value="PRK08273.1"/>
    <property type="match status" value="1"/>
</dbReference>
<name>A0ABP8M3G1_9BACT</name>
<evidence type="ECO:0000256" key="1">
    <source>
        <dbReference type="ARBA" id="ARBA00007812"/>
    </source>
</evidence>
<dbReference type="InterPro" id="IPR029061">
    <property type="entry name" value="THDP-binding"/>
</dbReference>
<dbReference type="SUPFAM" id="SSF52467">
    <property type="entry name" value="DHS-like NAD/FAD-binding domain"/>
    <property type="match status" value="1"/>
</dbReference>
<comment type="similarity">
    <text evidence="1 3">Belongs to the TPP enzyme family.</text>
</comment>
<comment type="caution">
    <text evidence="7">The sequence shown here is derived from an EMBL/GenBank/DDBJ whole genome shotgun (WGS) entry which is preliminary data.</text>
</comment>
<organism evidence="7 8">
    <name type="scientific">Ravibacter arvi</name>
    <dbReference type="NCBI Taxonomy" id="2051041"/>
    <lineage>
        <taxon>Bacteria</taxon>
        <taxon>Pseudomonadati</taxon>
        <taxon>Bacteroidota</taxon>
        <taxon>Cytophagia</taxon>
        <taxon>Cytophagales</taxon>
        <taxon>Spirosomataceae</taxon>
        <taxon>Ravibacter</taxon>
    </lineage>
</organism>
<dbReference type="Pfam" id="PF00205">
    <property type="entry name" value="TPP_enzyme_M"/>
    <property type="match status" value="1"/>
</dbReference>
<reference evidence="8" key="1">
    <citation type="journal article" date="2019" name="Int. J. Syst. Evol. Microbiol.">
        <title>The Global Catalogue of Microorganisms (GCM) 10K type strain sequencing project: providing services to taxonomists for standard genome sequencing and annotation.</title>
        <authorList>
            <consortium name="The Broad Institute Genomics Platform"/>
            <consortium name="The Broad Institute Genome Sequencing Center for Infectious Disease"/>
            <person name="Wu L."/>
            <person name="Ma J."/>
        </authorList>
    </citation>
    <scope>NUCLEOTIDE SEQUENCE [LARGE SCALE GENOMIC DNA]</scope>
    <source>
        <strain evidence="8">JCM 31920</strain>
    </source>
</reference>
<sequence>MLVSDFILSRMAEWGIERLFGYPGDGINGILGAMNRQDRIRFIQARHEESAAFMACAHAKFTGRTGVCLATSGPGAIHLLNGLYDARMDHQPVVAVVGQQRRMSLGSNYQQEVDLVSLFKDVAHEYVQMVTVPSQTRQVIDRAFRIASEKRTVTVVIVPLDVQEEKMEQTPKRTHGNVVTGVGHSFAKTIPTYEELKNAAAILNQSERVAILVGAGAFGAEEEVSQIAELLGAGVAKALLGKMVLPDDLPYVTGSIGMLGTKPSWELMEGCDTLLMIGSSFPYAEYLPEPGKARGIQIDSDAQRLSIRYPMEVNLLGDSKATLQRLIPLLQYKSDRSWRKEVEKQVAKWKEVVESRAMQPADPINPQRVVMELSQRLPDKCIVSADSGTCAFWYARNLTCRRGMKGSLSGNLASMGPAVPYAIAAKFAYPDRIPIALVGDGAMQMICMNELITIAKYWKEWENPGLLVVVFNNCDLNMVTWEQRILSGEAKYEASQDIPDVPYAEFAKLLGLAGMRVEEEDEIGPALDSLLDAGRPAVLDVVTDPNVPIVPSHISMENLSNYFKALMKGDAEQFPMIRQTIRELMQGGIA</sequence>
<protein>
    <submittedName>
        <fullName evidence="7">Thiamine pyrophosphate-requiring protein</fullName>
    </submittedName>
</protein>
<keyword evidence="2 3" id="KW-0786">Thiamine pyrophosphate</keyword>
<feature type="domain" description="Thiamine pyrophosphate enzyme N-terminal TPP-binding" evidence="6">
    <location>
        <begin position="3"/>
        <end position="117"/>
    </location>
</feature>
<dbReference type="Proteomes" id="UP001501508">
    <property type="component" value="Unassembled WGS sequence"/>
</dbReference>
<dbReference type="Gene3D" id="3.40.50.970">
    <property type="match status" value="2"/>
</dbReference>
<dbReference type="InterPro" id="IPR011766">
    <property type="entry name" value="TPP_enzyme_TPP-bd"/>
</dbReference>
<accession>A0ABP8M3G1</accession>
<evidence type="ECO:0000313" key="8">
    <source>
        <dbReference type="Proteomes" id="UP001501508"/>
    </source>
</evidence>
<feature type="domain" description="Thiamine pyrophosphate enzyme TPP-binding" evidence="5">
    <location>
        <begin position="386"/>
        <end position="541"/>
    </location>
</feature>
<dbReference type="Gene3D" id="3.40.50.1220">
    <property type="entry name" value="TPP-binding domain"/>
    <property type="match status" value="1"/>
</dbReference>
<dbReference type="CDD" id="cd07039">
    <property type="entry name" value="TPP_PYR_POX"/>
    <property type="match status" value="1"/>
</dbReference>
<evidence type="ECO:0000259" key="4">
    <source>
        <dbReference type="Pfam" id="PF00205"/>
    </source>
</evidence>
<evidence type="ECO:0000313" key="7">
    <source>
        <dbReference type="EMBL" id="GAA4442472.1"/>
    </source>
</evidence>
<evidence type="ECO:0000256" key="3">
    <source>
        <dbReference type="RuleBase" id="RU362132"/>
    </source>
</evidence>
<evidence type="ECO:0000259" key="6">
    <source>
        <dbReference type="Pfam" id="PF02776"/>
    </source>
</evidence>
<dbReference type="CDD" id="cd02014">
    <property type="entry name" value="TPP_POX"/>
    <property type="match status" value="1"/>
</dbReference>
<proteinExistence type="inferred from homology"/>
<dbReference type="SUPFAM" id="SSF52518">
    <property type="entry name" value="Thiamin diphosphate-binding fold (THDP-binding)"/>
    <property type="match status" value="2"/>
</dbReference>